<accession>A0A8J7QZ68</accession>
<evidence type="ECO:0000259" key="2">
    <source>
        <dbReference type="SMART" id="SM00862"/>
    </source>
</evidence>
<dbReference type="CDD" id="cd00383">
    <property type="entry name" value="trans_reg_C"/>
    <property type="match status" value="1"/>
</dbReference>
<dbReference type="Pfam" id="PF00486">
    <property type="entry name" value="Trans_reg_C"/>
    <property type="match status" value="1"/>
</dbReference>
<dbReference type="Proteomes" id="UP000666240">
    <property type="component" value="Unassembled WGS sequence"/>
</dbReference>
<dbReference type="InterPro" id="IPR036388">
    <property type="entry name" value="WH-like_DNA-bd_sf"/>
</dbReference>
<dbReference type="SMART" id="SM00862">
    <property type="entry name" value="Trans_reg_C"/>
    <property type="match status" value="1"/>
</dbReference>
<evidence type="ECO:0000313" key="4">
    <source>
        <dbReference type="Proteomes" id="UP000666240"/>
    </source>
</evidence>
<dbReference type="AlphaFoldDB" id="A0A8J7QZ68"/>
<evidence type="ECO:0000256" key="1">
    <source>
        <dbReference type="ARBA" id="ARBA00023125"/>
    </source>
</evidence>
<evidence type="ECO:0000313" key="3">
    <source>
        <dbReference type="EMBL" id="MBP0439463.1"/>
    </source>
</evidence>
<feature type="domain" description="OmpR/PhoB-type" evidence="2">
    <location>
        <begin position="46"/>
        <end position="120"/>
    </location>
</feature>
<proteinExistence type="predicted"/>
<dbReference type="InterPro" id="IPR016032">
    <property type="entry name" value="Sig_transdc_resp-reg_C-effctor"/>
</dbReference>
<dbReference type="GO" id="GO:0003677">
    <property type="term" value="F:DNA binding"/>
    <property type="evidence" value="ECO:0007669"/>
    <property type="project" value="UniProtKB-KW"/>
</dbReference>
<protein>
    <submittedName>
        <fullName evidence="3">Helix-turn-helix domain-containing protein</fullName>
    </submittedName>
</protein>
<name>A0A8J7QZ68_9HYPH</name>
<dbReference type="GO" id="GO:0000160">
    <property type="term" value="P:phosphorelay signal transduction system"/>
    <property type="evidence" value="ECO:0007669"/>
    <property type="project" value="InterPro"/>
</dbReference>
<keyword evidence="1" id="KW-0238">DNA-binding</keyword>
<dbReference type="RefSeq" id="WP_209335465.1">
    <property type="nucleotide sequence ID" value="NZ_JAGIYY010000003.1"/>
</dbReference>
<gene>
    <name evidence="3" type="ORF">J5Y06_12450</name>
</gene>
<dbReference type="EMBL" id="JAGIYY010000003">
    <property type="protein sequence ID" value="MBP0439463.1"/>
    <property type="molecule type" value="Genomic_DNA"/>
</dbReference>
<comment type="caution">
    <text evidence="3">The sequence shown here is derived from an EMBL/GenBank/DDBJ whole genome shotgun (WGS) entry which is preliminary data.</text>
</comment>
<organism evidence="3 4">
    <name type="scientific">Tianweitania sediminis</name>
    <dbReference type="NCBI Taxonomy" id="1502156"/>
    <lineage>
        <taxon>Bacteria</taxon>
        <taxon>Pseudomonadati</taxon>
        <taxon>Pseudomonadota</taxon>
        <taxon>Alphaproteobacteria</taxon>
        <taxon>Hyphomicrobiales</taxon>
        <taxon>Phyllobacteriaceae</taxon>
        <taxon>Tianweitania</taxon>
    </lineage>
</organism>
<dbReference type="InterPro" id="IPR001867">
    <property type="entry name" value="OmpR/PhoB-type_DNA-bd"/>
</dbReference>
<reference evidence="3" key="1">
    <citation type="submission" date="2021-03" db="EMBL/GenBank/DDBJ databases">
        <title>Genome sequencing and assembly of Tianweitania sediminis.</title>
        <authorList>
            <person name="Chhetri G."/>
        </authorList>
    </citation>
    <scope>NUCLEOTIDE SEQUENCE</scope>
    <source>
        <strain evidence="3">Z8</strain>
    </source>
</reference>
<sequence>MIVAARRDFDIERLSRSELMTYAEELEAQVEALASAARPDRPLHLNRVLRLTPSEMRILMALADGKPRSKEALLKALYWDRPDDNWPQPKNVDVHVCHTRQKVQGCGIDIRTIHSLGYQLTGVEALAKVLAGGKPEFSGLRRDQR</sequence>
<keyword evidence="4" id="KW-1185">Reference proteome</keyword>
<dbReference type="GO" id="GO:0006355">
    <property type="term" value="P:regulation of DNA-templated transcription"/>
    <property type="evidence" value="ECO:0007669"/>
    <property type="project" value="InterPro"/>
</dbReference>
<dbReference type="Gene3D" id="1.10.10.10">
    <property type="entry name" value="Winged helix-like DNA-binding domain superfamily/Winged helix DNA-binding domain"/>
    <property type="match status" value="1"/>
</dbReference>
<dbReference type="SUPFAM" id="SSF46894">
    <property type="entry name" value="C-terminal effector domain of the bipartite response regulators"/>
    <property type="match status" value="1"/>
</dbReference>